<gene>
    <name evidence="2" type="ORF">HCBG_08997</name>
</gene>
<feature type="region of interest" description="Disordered" evidence="1">
    <location>
        <begin position="94"/>
        <end position="113"/>
    </location>
</feature>
<feature type="region of interest" description="Disordered" evidence="1">
    <location>
        <begin position="236"/>
        <end position="344"/>
    </location>
</feature>
<dbReference type="GO" id="GO:0003700">
    <property type="term" value="F:DNA-binding transcription factor activity"/>
    <property type="evidence" value="ECO:0007669"/>
    <property type="project" value="InterPro"/>
</dbReference>
<sequence length="544" mass="60641">MEAEVFYPIDLPHTRFSDLEYSSDSYSLFTNPTILAPVTALASYPDVVDTQDLRQDALLPRTAYMEKTQLPCWVKSVNDCTPISVADENPQATCGTLNTPSGESDGSASGVSPGLRWVCESPGGSYGGDLTEADSSLSEQSWGHVYTSRDSQCTTSYSSFSSPLSDTFQYRDPSNCFPSTNVEGSYCGSEHSVSLREVQHYPDPDPELETKFKIGIGLDGQSFSFYPNLPASNPFPGTIKSSLANQDGQEDRGLPGEIDGGTDSPTAQIQPDQFSAAERRRPPHKRMKYSTQSPRRIPSPRKLNDSRGSVRNSACPKRTSKQGRSLKSAQSIRGHSSSQSQQKTADRQFICVFARYGCNSTFSAKNEWKRHVSSQHLQLGFYRCDVGCCNVSTLQASSSPDIPTSSSHPPRSPNDFNRKDLFTQHQRRMHSPWASANGVSPNKLDQDAFDKSLEDVRKRCWIERRKAPRQSMCNFCCREFSGSYCWDDRMEHVGKHYENRDVETGEDVALREWALQEGILKVAGRDGWVLASPKEIAERRVEDF</sequence>
<dbReference type="STRING" id="447093.C0P0R7"/>
<evidence type="ECO:0000256" key="1">
    <source>
        <dbReference type="SAM" id="MobiDB-lite"/>
    </source>
</evidence>
<reference evidence="2" key="1">
    <citation type="submission" date="2009-02" db="EMBL/GenBank/DDBJ databases">
        <title>The Genome Sequence of Ajellomyces capsulatus strain G186AR.</title>
        <authorList>
            <consortium name="The Broad Institute Genome Sequencing Platform"/>
            <person name="Champion M."/>
            <person name="Cuomo C."/>
            <person name="Ma L.-J."/>
            <person name="Henn M.R."/>
            <person name="Sil A."/>
            <person name="Goldman B."/>
            <person name="Young S.K."/>
            <person name="Kodira C.D."/>
            <person name="Zeng Q."/>
            <person name="Koehrsen M."/>
            <person name="Alvarado L."/>
            <person name="Berlin A."/>
            <person name="Borenstein D."/>
            <person name="Chen Z."/>
            <person name="Engels R."/>
            <person name="Freedman E."/>
            <person name="Gellesch M."/>
            <person name="Goldberg J."/>
            <person name="Griggs A."/>
            <person name="Gujja S."/>
            <person name="Heiman D."/>
            <person name="Hepburn T."/>
            <person name="Howarth C."/>
            <person name="Jen D."/>
            <person name="Larson L."/>
            <person name="Lewis B."/>
            <person name="Mehta T."/>
            <person name="Park D."/>
            <person name="Pearson M."/>
            <person name="Roberts A."/>
            <person name="Saif S."/>
            <person name="Shea T."/>
            <person name="Shenoy N."/>
            <person name="Sisk P."/>
            <person name="Stolte C."/>
            <person name="Sykes S."/>
            <person name="Walk T."/>
            <person name="White J."/>
            <person name="Yandava C."/>
            <person name="Klein B."/>
            <person name="McEwen J.G."/>
            <person name="Puccia R."/>
            <person name="Goldman G.H."/>
            <person name="Felipe M.S."/>
            <person name="Nino-Vega G."/>
            <person name="San-Blas G."/>
            <person name="Taylor J."/>
            <person name="Mendoza L."/>
            <person name="Galagan J."/>
            <person name="Nusbaum C."/>
            <person name="Birren B."/>
        </authorList>
    </citation>
    <scope>NUCLEOTIDE SEQUENCE</scope>
    <source>
        <strain evidence="2">G186AR</strain>
    </source>
</reference>
<proteinExistence type="predicted"/>
<dbReference type="HOGENOM" id="CLU_033922_0_0_1"/>
<accession>C0P0R7</accession>
<organism evidence="2 3">
    <name type="scientific">Ajellomyces capsulatus (strain G186AR / H82 / ATCC MYA-2454 / RMSCC 2432)</name>
    <name type="common">Darling's disease fungus</name>
    <name type="synonym">Histoplasma capsulatum</name>
    <dbReference type="NCBI Taxonomy" id="447093"/>
    <lineage>
        <taxon>Eukaryota</taxon>
        <taxon>Fungi</taxon>
        <taxon>Dikarya</taxon>
        <taxon>Ascomycota</taxon>
        <taxon>Pezizomycotina</taxon>
        <taxon>Eurotiomycetes</taxon>
        <taxon>Eurotiomycetidae</taxon>
        <taxon>Onygenales</taxon>
        <taxon>Ajellomycetaceae</taxon>
        <taxon>Histoplasma</taxon>
    </lineage>
</organism>
<keyword evidence="3" id="KW-1185">Reference proteome</keyword>
<protein>
    <recommendedName>
        <fullName evidence="4">C2H2 finger domain-containing protein</fullName>
    </recommendedName>
</protein>
<feature type="compositionally biased region" description="Polar residues" evidence="1">
    <location>
        <begin position="263"/>
        <end position="273"/>
    </location>
</feature>
<evidence type="ECO:0000313" key="2">
    <source>
        <dbReference type="EMBL" id="EEH02717.1"/>
    </source>
</evidence>
<feature type="compositionally biased region" description="Polar residues" evidence="1">
    <location>
        <begin position="94"/>
        <end position="110"/>
    </location>
</feature>
<dbReference type="InterPro" id="IPR039970">
    <property type="entry name" value="TF_Grauzone"/>
</dbReference>
<dbReference type="PANTHER" id="PTHR23225:SF2">
    <property type="entry name" value="AT09679P-RELATED"/>
    <property type="match status" value="1"/>
</dbReference>
<dbReference type="Proteomes" id="UP000001631">
    <property type="component" value="Unassembled WGS sequence"/>
</dbReference>
<dbReference type="InParanoid" id="C0P0R7"/>
<dbReference type="PANTHER" id="PTHR23225">
    <property type="entry name" value="ZINC FINGER PROTEIN"/>
    <property type="match status" value="1"/>
</dbReference>
<evidence type="ECO:0008006" key="4">
    <source>
        <dbReference type="Google" id="ProtNLM"/>
    </source>
</evidence>
<feature type="compositionally biased region" description="Low complexity" evidence="1">
    <location>
        <begin position="397"/>
        <end position="409"/>
    </location>
</feature>
<feature type="region of interest" description="Disordered" evidence="1">
    <location>
        <begin position="396"/>
        <end position="418"/>
    </location>
</feature>
<dbReference type="EMBL" id="GG663382">
    <property type="protein sequence ID" value="EEH02717.1"/>
    <property type="molecule type" value="Genomic_DNA"/>
</dbReference>
<dbReference type="AlphaFoldDB" id="C0P0R7"/>
<dbReference type="VEuPathDB" id="FungiDB:I7I50_08698"/>
<name>C0P0R7_AJECG</name>
<evidence type="ECO:0000313" key="3">
    <source>
        <dbReference type="Proteomes" id="UP000001631"/>
    </source>
</evidence>
<feature type="compositionally biased region" description="Polar residues" evidence="1">
    <location>
        <begin position="322"/>
        <end position="343"/>
    </location>
</feature>
<dbReference type="GeneID" id="69042013"/>
<dbReference type="RefSeq" id="XP_045283198.1">
    <property type="nucleotide sequence ID" value="XM_045436046.1"/>
</dbReference>